<dbReference type="Gene3D" id="3.40.630.10">
    <property type="entry name" value="Zn peptidases"/>
    <property type="match status" value="1"/>
</dbReference>
<dbReference type="EMBL" id="VDFR01000009">
    <property type="protein sequence ID" value="TNC51276.1"/>
    <property type="molecule type" value="Genomic_DNA"/>
</dbReference>
<organism evidence="4 5">
    <name type="scientific">Mumia zhuanghuii</name>
    <dbReference type="NCBI Taxonomy" id="2585211"/>
    <lineage>
        <taxon>Bacteria</taxon>
        <taxon>Bacillati</taxon>
        <taxon>Actinomycetota</taxon>
        <taxon>Actinomycetes</taxon>
        <taxon>Propionibacteriales</taxon>
        <taxon>Nocardioidaceae</taxon>
        <taxon>Mumia</taxon>
    </lineage>
</organism>
<dbReference type="OrthoDB" id="9758209at2"/>
<proteinExistence type="predicted"/>
<evidence type="ECO:0000256" key="1">
    <source>
        <dbReference type="SAM" id="SignalP"/>
    </source>
</evidence>
<dbReference type="RefSeq" id="WP_139105102.1">
    <property type="nucleotide sequence ID" value="NZ_VDFR01000009.1"/>
</dbReference>
<comment type="caution">
    <text evidence="4">The sequence shown here is derived from an EMBL/GenBank/DDBJ whole genome shotgun (WGS) entry which is preliminary data.</text>
</comment>
<keyword evidence="1" id="KW-0732">Signal</keyword>
<dbReference type="InterPro" id="IPR000834">
    <property type="entry name" value="Peptidase_M14"/>
</dbReference>
<dbReference type="AlphaFoldDB" id="A0A5C4MYJ6"/>
<reference evidence="4 5" key="1">
    <citation type="submission" date="2019-05" db="EMBL/GenBank/DDBJ databases">
        <title>Mumia sp. nov., isolated from the intestinal contents of plateau pika (Ochotona curzoniae) in the Qinghai-Tibet plateau of China.</title>
        <authorList>
            <person name="Tian Z."/>
        </authorList>
    </citation>
    <scope>NUCLEOTIDE SEQUENCE [LARGE SCALE GENOMIC DNA]</scope>
    <source>
        <strain evidence="5">527</strain>
        <strain evidence="4">Z527</strain>
    </source>
</reference>
<dbReference type="InterPro" id="IPR006311">
    <property type="entry name" value="TAT_signal"/>
</dbReference>
<dbReference type="Proteomes" id="UP000306740">
    <property type="component" value="Unassembled WGS sequence"/>
</dbReference>
<feature type="signal peptide" evidence="1">
    <location>
        <begin position="1"/>
        <end position="34"/>
    </location>
</feature>
<accession>A0A5C4MYJ6</accession>
<dbReference type="InterPro" id="IPR029062">
    <property type="entry name" value="Class_I_gatase-like"/>
</dbReference>
<dbReference type="SUPFAM" id="SSF52317">
    <property type="entry name" value="Class I glutamine amidotransferase-like"/>
    <property type="match status" value="1"/>
</dbReference>
<name>A0A5C4MYJ6_9ACTN</name>
<evidence type="ECO:0000259" key="2">
    <source>
        <dbReference type="Pfam" id="PF00246"/>
    </source>
</evidence>
<dbReference type="GO" id="GO:0004181">
    <property type="term" value="F:metallocarboxypeptidase activity"/>
    <property type="evidence" value="ECO:0007669"/>
    <property type="project" value="InterPro"/>
</dbReference>
<dbReference type="Pfam" id="PF00246">
    <property type="entry name" value="Peptidase_M14"/>
    <property type="match status" value="1"/>
</dbReference>
<gene>
    <name evidence="4" type="ORF">FHE65_01865</name>
    <name evidence="3" type="ORF">FHE65_18525</name>
</gene>
<dbReference type="SUPFAM" id="SSF53187">
    <property type="entry name" value="Zn-dependent exopeptidases"/>
    <property type="match status" value="1"/>
</dbReference>
<dbReference type="GO" id="GO:0008270">
    <property type="term" value="F:zinc ion binding"/>
    <property type="evidence" value="ECO:0007669"/>
    <property type="project" value="InterPro"/>
</dbReference>
<feature type="domain" description="Peptidase M14" evidence="2">
    <location>
        <begin position="73"/>
        <end position="234"/>
    </location>
</feature>
<sequence length="888" mass="96792">MAQHRPRRRLLSVAVATASVALLGSSLVASSATAEAPYRVDLPAAAEGIPTPEEFFGFEMGTEGKLAAYPDVLDYMKSIADESDRVEYETVGKTTMGNEYATVFISAPKNLERLDEIVEMNQKLSDPRNTSEAEAKALARESVPIYHLEATIHSTEVGNGQAINDIVHRLATEDSAFTDEVLNNSVIMLVPSQNPDGQHLVVDHFNRTAGTALARTYPDLYHKYTGHDDNRDWTMFTQVEAQYRLELEKKFRPVMTHIMHQQGNSGERLFVPPYGGVTSPNVPPNMNALSSAIGQHAMRQLAAEGKSGVGTQDYHIFWTLEQPVGFFPFTGTGAFLTELASAVDLAYPQKSNDGKPLGPQIPTQALIEPYEKDTWTLKDIVDYANTATYAGMEYVAQNGEKLLYDNLYSVPQEYMENGVKSGVEAYVVDAEQRDPFATFEMLERLDWTQVEIDRATAPFTAGGKQYAAGSYVIKTKQPRGNWVDQVLGKDSYPTDDLPYAEATTSLPIQMGVAVDEVKGSFDAQLERVKSVEVPKVTMPAAPGASGAYLVRPESYGTIQVVAALQKSNITTFRAGKAFKDGGTAYPAGTYVVPATPQARSVLTTATKKVGVPVAAAASAPNVKGIQLKPRTRVGLLRGANNMPGGWDMWLMDQYKVNYEVVGAQDFQSGKLIDVYDTIVLPHGISKSRIVDGLDPASYDEEFAWAYGVGEKGWKKLQQFVRQGGTLLAIGSSAATAKELLDLPIEPALPTDRSVFATGGSLLNHEFDTSDMVAWGMPEEWPVWLYNTQAWKPTGKKADVVSTYPESDVLASGYLKGEDHIKGAANVVSFDIGKGKVVTYGSEITFRSLPRSSFNLLYNAVYGGPAAEVNKTQLKKLKPAFSANGKLLP</sequence>
<dbReference type="GO" id="GO:0006508">
    <property type="term" value="P:proteolysis"/>
    <property type="evidence" value="ECO:0007669"/>
    <property type="project" value="InterPro"/>
</dbReference>
<evidence type="ECO:0000313" key="3">
    <source>
        <dbReference type="EMBL" id="TNC43256.1"/>
    </source>
</evidence>
<feature type="chain" id="PRO_5035122718" description="Peptidase M14 domain-containing protein" evidence="1">
    <location>
        <begin position="35"/>
        <end position="888"/>
    </location>
</feature>
<protein>
    <recommendedName>
        <fullName evidence="2">Peptidase M14 domain-containing protein</fullName>
    </recommendedName>
</protein>
<dbReference type="EMBL" id="VDFR01000081">
    <property type="protein sequence ID" value="TNC43256.1"/>
    <property type="molecule type" value="Genomic_DNA"/>
</dbReference>
<evidence type="ECO:0000313" key="5">
    <source>
        <dbReference type="Proteomes" id="UP000306740"/>
    </source>
</evidence>
<evidence type="ECO:0000313" key="4">
    <source>
        <dbReference type="EMBL" id="TNC51276.1"/>
    </source>
</evidence>
<dbReference type="PROSITE" id="PS51318">
    <property type="entry name" value="TAT"/>
    <property type="match status" value="1"/>
</dbReference>